<dbReference type="OrthoDB" id="3182027at2"/>
<dbReference type="EC" id="3.6.1.7" evidence="2 5"/>
<feature type="active site" evidence="5">
    <location>
        <position position="27"/>
    </location>
</feature>
<dbReference type="PANTHER" id="PTHR47268:SF4">
    <property type="entry name" value="ACYLPHOSPHATASE"/>
    <property type="match status" value="1"/>
</dbReference>
<feature type="domain" description="Acylphosphatase-like" evidence="7">
    <location>
        <begin position="12"/>
        <end position="98"/>
    </location>
</feature>
<feature type="active site" evidence="5">
    <location>
        <position position="45"/>
    </location>
</feature>
<reference evidence="8 9" key="2">
    <citation type="submission" date="2019-08" db="EMBL/GenBank/DDBJ databases">
        <title>Amycolatopsis acidicola sp. nov., isolated from peat swamp forest soil.</title>
        <authorList>
            <person name="Srisuk N."/>
        </authorList>
    </citation>
    <scope>NUCLEOTIDE SEQUENCE [LARGE SCALE GENOMIC DNA]</scope>
    <source>
        <strain evidence="8 9">TBRC 6029</strain>
    </source>
</reference>
<evidence type="ECO:0000256" key="2">
    <source>
        <dbReference type="ARBA" id="ARBA00012150"/>
    </source>
</evidence>
<protein>
    <recommendedName>
        <fullName evidence="3 5">acylphosphatase</fullName>
        <ecNumber evidence="2 5">3.6.1.7</ecNumber>
    </recommendedName>
</protein>
<gene>
    <name evidence="8" type="ORF">FNH05_22480</name>
</gene>
<dbReference type="Gene3D" id="3.30.70.100">
    <property type="match status" value="1"/>
</dbReference>
<keyword evidence="9" id="KW-1185">Reference proteome</keyword>
<keyword evidence="5 8" id="KW-0378">Hydrolase</keyword>
<accession>A0A558C0L7</accession>
<sequence length="98" mass="10572">MGAVETGNEPVRLTAWASGRVQGVGFRWWTRCRALELGLVGSAENLPDGRVQVIAEGRRNHCEQLLATLRSGASPGSVDRVVEHWSAARGGLTGFDEK</sequence>
<comment type="caution">
    <text evidence="8">The sequence shown here is derived from an EMBL/GenBank/DDBJ whole genome shotgun (WGS) entry which is preliminary data.</text>
</comment>
<dbReference type="InterPro" id="IPR020456">
    <property type="entry name" value="Acylphosphatase"/>
</dbReference>
<evidence type="ECO:0000313" key="9">
    <source>
        <dbReference type="Proteomes" id="UP000320011"/>
    </source>
</evidence>
<dbReference type="AlphaFoldDB" id="A0A558C0L7"/>
<dbReference type="SUPFAM" id="SSF54975">
    <property type="entry name" value="Acylphosphatase/BLUF domain-like"/>
    <property type="match status" value="1"/>
</dbReference>
<organism evidence="8 9">
    <name type="scientific">Amycolatopsis rhizosphaerae</name>
    <dbReference type="NCBI Taxonomy" id="2053003"/>
    <lineage>
        <taxon>Bacteria</taxon>
        <taxon>Bacillati</taxon>
        <taxon>Actinomycetota</taxon>
        <taxon>Actinomycetes</taxon>
        <taxon>Pseudonocardiales</taxon>
        <taxon>Pseudonocardiaceae</taxon>
        <taxon>Amycolatopsis</taxon>
    </lineage>
</organism>
<dbReference type="RefSeq" id="WP_144590694.1">
    <property type="nucleotide sequence ID" value="NZ_VJWX01000247.1"/>
</dbReference>
<dbReference type="Pfam" id="PF00708">
    <property type="entry name" value="Acylphosphatase"/>
    <property type="match status" value="1"/>
</dbReference>
<dbReference type="PROSITE" id="PS51160">
    <property type="entry name" value="ACYLPHOSPHATASE_3"/>
    <property type="match status" value="1"/>
</dbReference>
<evidence type="ECO:0000256" key="3">
    <source>
        <dbReference type="ARBA" id="ARBA00015991"/>
    </source>
</evidence>
<reference evidence="8 9" key="1">
    <citation type="submission" date="2019-07" db="EMBL/GenBank/DDBJ databases">
        <authorList>
            <person name="Duangmal K."/>
            <person name="Teo W.F.A."/>
        </authorList>
    </citation>
    <scope>NUCLEOTIDE SEQUENCE [LARGE SCALE GENOMIC DNA]</scope>
    <source>
        <strain evidence="8 9">TBRC 6029</strain>
    </source>
</reference>
<dbReference type="GO" id="GO:0003998">
    <property type="term" value="F:acylphosphatase activity"/>
    <property type="evidence" value="ECO:0007669"/>
    <property type="project" value="UniProtKB-EC"/>
</dbReference>
<dbReference type="EMBL" id="VJWX01000247">
    <property type="protein sequence ID" value="TVT42311.1"/>
    <property type="molecule type" value="Genomic_DNA"/>
</dbReference>
<evidence type="ECO:0000259" key="7">
    <source>
        <dbReference type="PROSITE" id="PS51160"/>
    </source>
</evidence>
<name>A0A558C0L7_9PSEU</name>
<comment type="catalytic activity">
    <reaction evidence="4 5">
        <text>an acyl phosphate + H2O = a carboxylate + phosphate + H(+)</text>
        <dbReference type="Rhea" id="RHEA:14965"/>
        <dbReference type="ChEBI" id="CHEBI:15377"/>
        <dbReference type="ChEBI" id="CHEBI:15378"/>
        <dbReference type="ChEBI" id="CHEBI:29067"/>
        <dbReference type="ChEBI" id="CHEBI:43474"/>
        <dbReference type="ChEBI" id="CHEBI:59918"/>
        <dbReference type="EC" id="3.6.1.7"/>
    </reaction>
</comment>
<comment type="similarity">
    <text evidence="1 6">Belongs to the acylphosphatase family.</text>
</comment>
<proteinExistence type="inferred from homology"/>
<dbReference type="NCBIfam" id="NF010997">
    <property type="entry name" value="PRK14422.1"/>
    <property type="match status" value="1"/>
</dbReference>
<dbReference type="PANTHER" id="PTHR47268">
    <property type="entry name" value="ACYLPHOSPHATASE"/>
    <property type="match status" value="1"/>
</dbReference>
<dbReference type="Proteomes" id="UP000320011">
    <property type="component" value="Unassembled WGS sequence"/>
</dbReference>
<evidence type="ECO:0000256" key="5">
    <source>
        <dbReference type="PROSITE-ProRule" id="PRU00520"/>
    </source>
</evidence>
<evidence type="ECO:0000256" key="6">
    <source>
        <dbReference type="RuleBase" id="RU004168"/>
    </source>
</evidence>
<evidence type="ECO:0000256" key="4">
    <source>
        <dbReference type="ARBA" id="ARBA00047645"/>
    </source>
</evidence>
<dbReference type="InterPro" id="IPR036046">
    <property type="entry name" value="Acylphosphatase-like_dom_sf"/>
</dbReference>
<dbReference type="InterPro" id="IPR001792">
    <property type="entry name" value="Acylphosphatase-like_dom"/>
</dbReference>
<evidence type="ECO:0000256" key="1">
    <source>
        <dbReference type="ARBA" id="ARBA00005614"/>
    </source>
</evidence>
<evidence type="ECO:0000313" key="8">
    <source>
        <dbReference type="EMBL" id="TVT42311.1"/>
    </source>
</evidence>